<dbReference type="GO" id="GO:0008360">
    <property type="term" value="P:regulation of cell shape"/>
    <property type="evidence" value="ECO:0007669"/>
    <property type="project" value="UniProtKB-UniRule"/>
</dbReference>
<dbReference type="InterPro" id="IPR050979">
    <property type="entry name" value="LD-transpeptidase"/>
</dbReference>
<evidence type="ECO:0000256" key="3">
    <source>
        <dbReference type="ARBA" id="ARBA00022679"/>
    </source>
</evidence>
<keyword evidence="3" id="KW-0808">Transferase</keyword>
<keyword evidence="5 7" id="KW-0573">Peptidoglycan synthesis</keyword>
<comment type="pathway">
    <text evidence="1 7">Cell wall biogenesis; peptidoglycan biosynthesis.</text>
</comment>
<dbReference type="PANTHER" id="PTHR30582">
    <property type="entry name" value="L,D-TRANSPEPTIDASE"/>
    <property type="match status" value="1"/>
</dbReference>
<keyword evidence="12" id="KW-1185">Reference proteome</keyword>
<evidence type="ECO:0000256" key="2">
    <source>
        <dbReference type="ARBA" id="ARBA00005992"/>
    </source>
</evidence>
<comment type="caution">
    <text evidence="11">The sequence shown here is derived from an EMBL/GenBank/DDBJ whole genome shotgun (WGS) entry which is preliminary data.</text>
</comment>
<dbReference type="InterPro" id="IPR038063">
    <property type="entry name" value="Transpep_catalytic_dom"/>
</dbReference>
<dbReference type="InterPro" id="IPR005490">
    <property type="entry name" value="LD_TPept_cat_dom"/>
</dbReference>
<evidence type="ECO:0000256" key="4">
    <source>
        <dbReference type="ARBA" id="ARBA00022960"/>
    </source>
</evidence>
<dbReference type="PIRSF" id="PIRSF029342">
    <property type="entry name" value="UCP029342_ErfK/YbiS/YcfS/YnhG"/>
    <property type="match status" value="1"/>
</dbReference>
<dbReference type="GO" id="GO:0071555">
    <property type="term" value="P:cell wall organization"/>
    <property type="evidence" value="ECO:0007669"/>
    <property type="project" value="UniProtKB-UniRule"/>
</dbReference>
<feature type="signal peptide" evidence="9">
    <location>
        <begin position="1"/>
        <end position="18"/>
    </location>
</feature>
<sequence>MKTASLVAALLTTGLTFAAEDRQHNPDSFTWNPELSKEGPVLVTVSLKSQVAAVYRNGVRIGSCEVSSGKPGHETPTGVFHILNKDADHHSKTYGNASMPFSERLTWDGVALHAGGLPGYPSSHGCIHLPYEFSKKLFGITHKGTTVLVTNSAPDVHVSNQHHLGFAGGETSDFTWNPAAATSGPVSLIFSKPDRKLYVIRNGVTVGEAPTQSGWFDKRPKGTSAFVFSGWVEGKDGVAESQWTQVGGSKANHAEPISDWFKLDPRFQHLVQGLLAPGTNLVITDEPVTSSSRSDSGFRVLQGRKEEAAK</sequence>
<dbReference type="Proteomes" id="UP000658278">
    <property type="component" value="Unassembled WGS sequence"/>
</dbReference>
<evidence type="ECO:0000256" key="9">
    <source>
        <dbReference type="SAM" id="SignalP"/>
    </source>
</evidence>
<evidence type="ECO:0000256" key="8">
    <source>
        <dbReference type="SAM" id="MobiDB-lite"/>
    </source>
</evidence>
<keyword evidence="4 7" id="KW-0133">Cell shape</keyword>
<evidence type="ECO:0000256" key="1">
    <source>
        <dbReference type="ARBA" id="ARBA00004752"/>
    </source>
</evidence>
<comment type="similarity">
    <text evidence="2">Belongs to the YkuD family.</text>
</comment>
<name>A0A934RCI1_9BACT</name>
<dbReference type="GO" id="GO:0005576">
    <property type="term" value="C:extracellular region"/>
    <property type="evidence" value="ECO:0007669"/>
    <property type="project" value="TreeGrafter"/>
</dbReference>
<protein>
    <submittedName>
        <fullName evidence="11">L,D-transpeptidase family protein</fullName>
    </submittedName>
</protein>
<dbReference type="Gene3D" id="2.40.440.10">
    <property type="entry name" value="L,D-transpeptidase catalytic domain-like"/>
    <property type="match status" value="1"/>
</dbReference>
<dbReference type="Pfam" id="PF03734">
    <property type="entry name" value="YkuD"/>
    <property type="match status" value="1"/>
</dbReference>
<evidence type="ECO:0000256" key="5">
    <source>
        <dbReference type="ARBA" id="ARBA00022984"/>
    </source>
</evidence>
<dbReference type="GO" id="GO:0071972">
    <property type="term" value="F:peptidoglycan L,D-transpeptidase activity"/>
    <property type="evidence" value="ECO:0007669"/>
    <property type="project" value="TreeGrafter"/>
</dbReference>
<keyword evidence="6 7" id="KW-0961">Cell wall biogenesis/degradation</keyword>
<dbReference type="AlphaFoldDB" id="A0A934RCI1"/>
<evidence type="ECO:0000313" key="11">
    <source>
        <dbReference type="EMBL" id="MBK1828158.1"/>
    </source>
</evidence>
<dbReference type="RefSeq" id="WP_200281030.1">
    <property type="nucleotide sequence ID" value="NZ_JAENII010000011.1"/>
</dbReference>
<feature type="domain" description="L,D-TPase catalytic" evidence="10">
    <location>
        <begin position="41"/>
        <end position="150"/>
    </location>
</feature>
<dbReference type="EMBL" id="JAENII010000011">
    <property type="protein sequence ID" value="MBK1828158.1"/>
    <property type="molecule type" value="Genomic_DNA"/>
</dbReference>
<evidence type="ECO:0000259" key="10">
    <source>
        <dbReference type="PROSITE" id="PS52029"/>
    </source>
</evidence>
<dbReference type="GO" id="GO:0016740">
    <property type="term" value="F:transferase activity"/>
    <property type="evidence" value="ECO:0007669"/>
    <property type="project" value="UniProtKB-KW"/>
</dbReference>
<dbReference type="PANTHER" id="PTHR30582:SF2">
    <property type="entry name" value="L,D-TRANSPEPTIDASE YCIB-RELATED"/>
    <property type="match status" value="1"/>
</dbReference>
<feature type="active site" description="Nucleophile" evidence="7">
    <location>
        <position position="126"/>
    </location>
</feature>
<feature type="active site" description="Proton donor/acceptor" evidence="7">
    <location>
        <position position="113"/>
    </location>
</feature>
<reference evidence="11" key="1">
    <citation type="submission" date="2021-01" db="EMBL/GenBank/DDBJ databases">
        <title>Modified the classification status of verrucomicrobia.</title>
        <authorList>
            <person name="Feng X."/>
        </authorList>
    </citation>
    <scope>NUCLEOTIDE SEQUENCE</scope>
    <source>
        <strain evidence="11">KCTC 22201</strain>
    </source>
</reference>
<dbReference type="GO" id="GO:0018104">
    <property type="term" value="P:peptidoglycan-protein cross-linking"/>
    <property type="evidence" value="ECO:0007669"/>
    <property type="project" value="TreeGrafter"/>
</dbReference>
<evidence type="ECO:0000256" key="6">
    <source>
        <dbReference type="ARBA" id="ARBA00023316"/>
    </source>
</evidence>
<dbReference type="CDD" id="cd16913">
    <property type="entry name" value="YkuD_like"/>
    <property type="match status" value="1"/>
</dbReference>
<dbReference type="InterPro" id="IPR016915">
    <property type="entry name" value="UCP029342"/>
</dbReference>
<accession>A0A934RCI1</accession>
<dbReference type="NCBIfam" id="NF004785">
    <property type="entry name" value="PRK06132.1-2"/>
    <property type="match status" value="1"/>
</dbReference>
<keyword evidence="9" id="KW-0732">Signal</keyword>
<dbReference type="PROSITE" id="PS52029">
    <property type="entry name" value="LD_TPASE"/>
    <property type="match status" value="1"/>
</dbReference>
<gene>
    <name evidence="11" type="ORF">JIN81_14085</name>
</gene>
<dbReference type="SUPFAM" id="SSF141523">
    <property type="entry name" value="L,D-transpeptidase catalytic domain-like"/>
    <property type="match status" value="1"/>
</dbReference>
<evidence type="ECO:0000256" key="7">
    <source>
        <dbReference type="PROSITE-ProRule" id="PRU01373"/>
    </source>
</evidence>
<feature type="region of interest" description="Disordered" evidence="8">
    <location>
        <begin position="285"/>
        <end position="310"/>
    </location>
</feature>
<feature type="chain" id="PRO_5036690477" evidence="9">
    <location>
        <begin position="19"/>
        <end position="310"/>
    </location>
</feature>
<proteinExistence type="inferred from homology"/>
<organism evidence="11 12">
    <name type="scientific">Haloferula rosea</name>
    <dbReference type="NCBI Taxonomy" id="490093"/>
    <lineage>
        <taxon>Bacteria</taxon>
        <taxon>Pseudomonadati</taxon>
        <taxon>Verrucomicrobiota</taxon>
        <taxon>Verrucomicrobiia</taxon>
        <taxon>Verrucomicrobiales</taxon>
        <taxon>Verrucomicrobiaceae</taxon>
        <taxon>Haloferula</taxon>
    </lineage>
</organism>
<evidence type="ECO:0000313" key="12">
    <source>
        <dbReference type="Proteomes" id="UP000658278"/>
    </source>
</evidence>